<dbReference type="InterPro" id="IPR001155">
    <property type="entry name" value="OxRdtase_FMN_N"/>
</dbReference>
<keyword evidence="9" id="KW-0411">Iron-sulfur</keyword>
<sequence length="645" mass="70224">MSCDKLFQPITINGLTLKNRVIMGSMHVGLEGLENGLEKLTAFYRLRAKHSVGLIITGGAAVNQEGSGGPDFMTIDKEEDIERWKPLTKEVHEENGLIALQLFHAGRYAYKMLTGMDPVAPSAIQSPINPDKPAALTEIKIWKTIDDFAAGARRAKAAGFDAVEIMGSEGYLINQFVSPVTNHRSDSWGGSFEKRIAFSLRIVEAVRRAVGNDYPVFFRMSGLDFIEGSTTEEETVAWAKALEKAGADALNIGIGWHESRVPTISMKVPRMHFVYIAEHISKHVTIPVIASNRINDPQEAASFLEKETVELVSMARPFLADPQLLTKAKAGRLSEINTCIACNQACLDHVFAGKPATCLVNPEAGRETELLLHPAARKKKVLVIGAGPAGLEVSRVAAQRGHEVLLVDEKPEIGGQLNYSKQVPGKQEFYETLRYYRVQLDLLGVDTHLGNSVDERHPLIDEADEIVIATGMVPRIPDINGDKTSAAVSYQAVFEGTITVEELGKRVAVIGGGGIACDLALFLTSRGVEEVTLLQRGTTFARGIGKTTRWITMMELKKKQVRMIGGIEEYRRLENGKVIYKRDGHEQSVVADAIVFAAGQNVNDALAQRIAAKGKAVRVIGGAKHAHGLDAKKAILDGAIAGREI</sequence>
<feature type="domain" description="NADH:flavin oxidoreductase/NADH oxidase N-terminal" evidence="10">
    <location>
        <begin position="5"/>
        <end position="333"/>
    </location>
</feature>
<proteinExistence type="inferred from homology"/>
<dbReference type="Gene3D" id="3.20.20.70">
    <property type="entry name" value="Aldolase class I"/>
    <property type="match status" value="1"/>
</dbReference>
<comment type="cofactor">
    <cofactor evidence="2">
        <name>[4Fe-4S] cluster</name>
        <dbReference type="ChEBI" id="CHEBI:49883"/>
    </cofactor>
</comment>
<reference evidence="13" key="1">
    <citation type="submission" date="2016-10" db="EMBL/GenBank/DDBJ databases">
        <authorList>
            <person name="Varghese N."/>
            <person name="Submissions S."/>
        </authorList>
    </citation>
    <scope>NUCLEOTIDE SEQUENCE [LARGE SCALE GENOMIC DNA]</scope>
    <source>
        <strain evidence="13">SP</strain>
    </source>
</reference>
<keyword evidence="13" id="KW-1185">Reference proteome</keyword>
<evidence type="ECO:0000259" key="10">
    <source>
        <dbReference type="Pfam" id="PF00724"/>
    </source>
</evidence>
<evidence type="ECO:0000256" key="9">
    <source>
        <dbReference type="ARBA" id="ARBA00023014"/>
    </source>
</evidence>
<feature type="domain" description="FAD/NAD(P)-binding" evidence="11">
    <location>
        <begin position="379"/>
        <end position="610"/>
    </location>
</feature>
<dbReference type="STRING" id="1503961.SAMN05421736_1284"/>
<dbReference type="GO" id="GO:0010181">
    <property type="term" value="F:FMN binding"/>
    <property type="evidence" value="ECO:0007669"/>
    <property type="project" value="InterPro"/>
</dbReference>
<evidence type="ECO:0000256" key="5">
    <source>
        <dbReference type="ARBA" id="ARBA00022643"/>
    </source>
</evidence>
<evidence type="ECO:0000256" key="1">
    <source>
        <dbReference type="ARBA" id="ARBA00001917"/>
    </source>
</evidence>
<dbReference type="Pfam" id="PF07992">
    <property type="entry name" value="Pyr_redox_2"/>
    <property type="match status" value="1"/>
</dbReference>
<dbReference type="Gene3D" id="3.50.50.60">
    <property type="entry name" value="FAD/NAD(P)-binding domain"/>
    <property type="match status" value="1"/>
</dbReference>
<gene>
    <name evidence="12" type="ORF">SAMN05421736_1284</name>
</gene>
<dbReference type="Pfam" id="PF00724">
    <property type="entry name" value="Oxidored_FMN"/>
    <property type="match status" value="1"/>
</dbReference>
<dbReference type="SUPFAM" id="SSF51971">
    <property type="entry name" value="Nucleotide-binding domain"/>
    <property type="match status" value="1"/>
</dbReference>
<evidence type="ECO:0000256" key="8">
    <source>
        <dbReference type="ARBA" id="ARBA00023004"/>
    </source>
</evidence>
<evidence type="ECO:0000256" key="3">
    <source>
        <dbReference type="ARBA" id="ARBA00011048"/>
    </source>
</evidence>
<dbReference type="OrthoDB" id="9772736at2"/>
<dbReference type="InterPro" id="IPR051793">
    <property type="entry name" value="NADH:flavin_oxidoreductase"/>
</dbReference>
<comment type="cofactor">
    <cofactor evidence="1">
        <name>FMN</name>
        <dbReference type="ChEBI" id="CHEBI:58210"/>
    </cofactor>
</comment>
<dbReference type="InterPro" id="IPR036188">
    <property type="entry name" value="FAD/NAD-bd_sf"/>
</dbReference>
<evidence type="ECO:0000256" key="6">
    <source>
        <dbReference type="ARBA" id="ARBA00022723"/>
    </source>
</evidence>
<dbReference type="GO" id="GO:0016491">
    <property type="term" value="F:oxidoreductase activity"/>
    <property type="evidence" value="ECO:0007669"/>
    <property type="project" value="UniProtKB-KW"/>
</dbReference>
<keyword evidence="5" id="KW-0288">FMN</keyword>
<dbReference type="PANTHER" id="PTHR42917:SF2">
    <property type="entry name" value="2,4-DIENOYL-COA REDUCTASE [(2E)-ENOYL-COA-PRODUCING]"/>
    <property type="match status" value="1"/>
</dbReference>
<dbReference type="Proteomes" id="UP000198935">
    <property type="component" value="Unassembled WGS sequence"/>
</dbReference>
<dbReference type="InterPro" id="IPR023753">
    <property type="entry name" value="FAD/NAD-binding_dom"/>
</dbReference>
<comment type="similarity">
    <text evidence="3">In the N-terminal section; belongs to the NADH:flavin oxidoreductase/NADH oxidase family.</text>
</comment>
<keyword evidence="7" id="KW-0560">Oxidoreductase</keyword>
<evidence type="ECO:0000259" key="11">
    <source>
        <dbReference type="Pfam" id="PF07992"/>
    </source>
</evidence>
<evidence type="ECO:0000313" key="13">
    <source>
        <dbReference type="Proteomes" id="UP000198935"/>
    </source>
</evidence>
<dbReference type="GO" id="GO:0051536">
    <property type="term" value="F:iron-sulfur cluster binding"/>
    <property type="evidence" value="ECO:0007669"/>
    <property type="project" value="UniProtKB-KW"/>
</dbReference>
<evidence type="ECO:0000256" key="2">
    <source>
        <dbReference type="ARBA" id="ARBA00001966"/>
    </source>
</evidence>
<dbReference type="CDD" id="cd02930">
    <property type="entry name" value="DCR_FMN"/>
    <property type="match status" value="1"/>
</dbReference>
<dbReference type="SUPFAM" id="SSF51395">
    <property type="entry name" value="FMN-linked oxidoreductases"/>
    <property type="match status" value="1"/>
</dbReference>
<protein>
    <submittedName>
        <fullName evidence="12">2,4-dienoyl-CoA reductase (NADPH2)</fullName>
    </submittedName>
</protein>
<dbReference type="PRINTS" id="PR00469">
    <property type="entry name" value="PNDRDTASEII"/>
</dbReference>
<accession>A0A1H3UYB5</accession>
<keyword evidence="6" id="KW-0479">Metal-binding</keyword>
<dbReference type="EMBL" id="FNPI01000028">
    <property type="protein sequence ID" value="SDZ66795.1"/>
    <property type="molecule type" value="Genomic_DNA"/>
</dbReference>
<evidence type="ECO:0000313" key="12">
    <source>
        <dbReference type="EMBL" id="SDZ66795.1"/>
    </source>
</evidence>
<dbReference type="GO" id="GO:0046872">
    <property type="term" value="F:metal ion binding"/>
    <property type="evidence" value="ECO:0007669"/>
    <property type="project" value="UniProtKB-KW"/>
</dbReference>
<keyword evidence="4" id="KW-0285">Flavoprotein</keyword>
<organism evidence="12 13">
    <name type="scientific">Evansella caseinilytica</name>
    <dbReference type="NCBI Taxonomy" id="1503961"/>
    <lineage>
        <taxon>Bacteria</taxon>
        <taxon>Bacillati</taxon>
        <taxon>Bacillota</taxon>
        <taxon>Bacilli</taxon>
        <taxon>Bacillales</taxon>
        <taxon>Bacillaceae</taxon>
        <taxon>Evansella</taxon>
    </lineage>
</organism>
<dbReference type="PANTHER" id="PTHR42917">
    <property type="entry name" value="2,4-DIENOYL-COA REDUCTASE"/>
    <property type="match status" value="1"/>
</dbReference>
<evidence type="ECO:0000256" key="4">
    <source>
        <dbReference type="ARBA" id="ARBA00022630"/>
    </source>
</evidence>
<keyword evidence="8" id="KW-0408">Iron</keyword>
<dbReference type="PRINTS" id="PR00368">
    <property type="entry name" value="FADPNR"/>
</dbReference>
<dbReference type="AlphaFoldDB" id="A0A1H3UYB5"/>
<dbReference type="SUPFAM" id="SSF51905">
    <property type="entry name" value="FAD/NAD(P)-binding domain"/>
    <property type="match status" value="1"/>
</dbReference>
<dbReference type="Gene3D" id="3.40.50.720">
    <property type="entry name" value="NAD(P)-binding Rossmann-like Domain"/>
    <property type="match status" value="1"/>
</dbReference>
<dbReference type="InterPro" id="IPR013785">
    <property type="entry name" value="Aldolase_TIM"/>
</dbReference>
<name>A0A1H3UYB5_9BACI</name>
<evidence type="ECO:0000256" key="7">
    <source>
        <dbReference type="ARBA" id="ARBA00023002"/>
    </source>
</evidence>